<evidence type="ECO:0000256" key="1">
    <source>
        <dbReference type="ARBA" id="ARBA00004323"/>
    </source>
</evidence>
<organism evidence="15 16">
    <name type="scientific">Magallana gigas</name>
    <name type="common">Pacific oyster</name>
    <name type="synonym">Crassostrea gigas</name>
    <dbReference type="NCBI Taxonomy" id="29159"/>
    <lineage>
        <taxon>Eukaryota</taxon>
        <taxon>Metazoa</taxon>
        <taxon>Spiralia</taxon>
        <taxon>Lophotrochozoa</taxon>
        <taxon>Mollusca</taxon>
        <taxon>Bivalvia</taxon>
        <taxon>Autobranchia</taxon>
        <taxon>Pteriomorphia</taxon>
        <taxon>Ostreida</taxon>
        <taxon>Ostreoidea</taxon>
        <taxon>Ostreidae</taxon>
        <taxon>Magallana</taxon>
    </lineage>
</organism>
<evidence type="ECO:0000256" key="9">
    <source>
        <dbReference type="ARBA" id="ARBA00023034"/>
    </source>
</evidence>
<dbReference type="Pfam" id="PF00852">
    <property type="entry name" value="Glyco_transf_10"/>
    <property type="match status" value="1"/>
</dbReference>
<dbReference type="GO" id="GO:0000139">
    <property type="term" value="C:Golgi membrane"/>
    <property type="evidence" value="ECO:0007669"/>
    <property type="project" value="UniProtKB-SubCell"/>
</dbReference>
<evidence type="ECO:0000256" key="5">
    <source>
        <dbReference type="ARBA" id="ARBA00022679"/>
    </source>
</evidence>
<keyword evidence="11" id="KW-0325">Glycoprotein</keyword>
<keyword evidence="6 12" id="KW-0812">Transmembrane</keyword>
<dbReference type="Pfam" id="PF17039">
    <property type="entry name" value="Glyco_tran_10_N"/>
    <property type="match status" value="1"/>
</dbReference>
<name>A0A8W8IH40_MAGGI</name>
<keyword evidence="16" id="KW-1185">Reference proteome</keyword>
<keyword evidence="9 12" id="KW-0333">Golgi apparatus</keyword>
<accession>A0A8W8IH40</accession>
<evidence type="ECO:0000256" key="7">
    <source>
        <dbReference type="ARBA" id="ARBA00022968"/>
    </source>
</evidence>
<dbReference type="PANTHER" id="PTHR48438:SF1">
    <property type="entry name" value="ALPHA-(1,3)-FUCOSYLTRANSFERASE C-RELATED"/>
    <property type="match status" value="1"/>
</dbReference>
<comment type="subcellular location">
    <subcellularLocation>
        <location evidence="1">Golgi apparatus membrane</location>
        <topology evidence="1">Single-pass type II membrane protein</topology>
    </subcellularLocation>
    <subcellularLocation>
        <location evidence="12">Golgi apparatus</location>
        <location evidence="12">Golgi stack membrane</location>
        <topology evidence="12">Single-pass type II membrane protein</topology>
    </subcellularLocation>
</comment>
<sequence length="401" mass="46534">MALRAVFHFQHRQSIQRVSAASCGSSSMNAKTKGFLLLIITVLLSLFILSYVLSSDERLSSYYHSATERRTTNRKQPTSSFSGNLSRNVNTVVILWYNFPSYLKNFVQNFKRQKCQNEGVNCILSTDNSDLNRSSIVIFTHRTLPKTPPLKIASQVWVFNTLENKRFTVWPNSAWQNAFEWIMSYQRTVDISRPYGKIIRLDKSIERNYSEVFRQKKKFGVWMASHCPTPSRREKYIKELQKYIEIDTFGTCGKRKCGVHNPNMNECLRNFSRDYKFYFAFENSICTDYSTEKVFNLYAYNLSIIPVINGPPRASEYLPKETFLSTLDYTSPKSLAKKLKEIGSSERLYTQYLKEKDKYISLEQIEIFREAMCSTCEILNQLGGKKVSIKPKLKSVYGKGC</sequence>
<protein>
    <recommendedName>
        <fullName evidence="12">Fucosyltransferase</fullName>
        <ecNumber evidence="12">2.4.1.-</ecNumber>
    </recommendedName>
</protein>
<dbReference type="OrthoDB" id="427096at2759"/>
<evidence type="ECO:0000313" key="15">
    <source>
        <dbReference type="EnsemblMetazoa" id="G13902.1:cds"/>
    </source>
</evidence>
<proteinExistence type="inferred from homology"/>
<feature type="domain" description="Fucosyltransferase N-terminal" evidence="14">
    <location>
        <begin position="91"/>
        <end position="196"/>
    </location>
</feature>
<keyword evidence="8 12" id="KW-1133">Transmembrane helix</keyword>
<evidence type="ECO:0000259" key="13">
    <source>
        <dbReference type="Pfam" id="PF00852"/>
    </source>
</evidence>
<evidence type="ECO:0000256" key="3">
    <source>
        <dbReference type="ARBA" id="ARBA00008919"/>
    </source>
</evidence>
<keyword evidence="7" id="KW-0735">Signal-anchor</keyword>
<evidence type="ECO:0000313" key="16">
    <source>
        <dbReference type="Proteomes" id="UP000005408"/>
    </source>
</evidence>
<dbReference type="EC" id="2.4.1.-" evidence="12"/>
<comment type="similarity">
    <text evidence="3 12">Belongs to the glycosyltransferase 10 family.</text>
</comment>
<feature type="transmembrane region" description="Helical" evidence="12">
    <location>
        <begin position="35"/>
        <end position="53"/>
    </location>
</feature>
<comment type="pathway">
    <text evidence="2">Protein modification; protein glycosylation.</text>
</comment>
<keyword evidence="10 12" id="KW-0472">Membrane</keyword>
<evidence type="ECO:0000256" key="11">
    <source>
        <dbReference type="ARBA" id="ARBA00023180"/>
    </source>
</evidence>
<dbReference type="AlphaFoldDB" id="A0A8W8IH40"/>
<dbReference type="InterPro" id="IPR031481">
    <property type="entry name" value="Glyco_tran_10_N"/>
</dbReference>
<evidence type="ECO:0000259" key="14">
    <source>
        <dbReference type="Pfam" id="PF17039"/>
    </source>
</evidence>
<dbReference type="EnsemblMetazoa" id="G13902.1">
    <property type="protein sequence ID" value="G13902.1:cds"/>
    <property type="gene ID" value="G13902"/>
</dbReference>
<dbReference type="InterPro" id="IPR055270">
    <property type="entry name" value="Glyco_tran_10_C"/>
</dbReference>
<dbReference type="Gene3D" id="3.40.50.11660">
    <property type="entry name" value="Glycosyl transferase family 10, C-terminal domain"/>
    <property type="match status" value="1"/>
</dbReference>
<dbReference type="SUPFAM" id="SSF53756">
    <property type="entry name" value="UDP-Glycosyltransferase/glycogen phosphorylase"/>
    <property type="match status" value="1"/>
</dbReference>
<reference evidence="15" key="1">
    <citation type="submission" date="2022-08" db="UniProtKB">
        <authorList>
            <consortium name="EnsemblMetazoa"/>
        </authorList>
    </citation>
    <scope>IDENTIFICATION</scope>
    <source>
        <strain evidence="15">05x7-T-G4-1.051#20</strain>
    </source>
</reference>
<evidence type="ECO:0000256" key="8">
    <source>
        <dbReference type="ARBA" id="ARBA00022989"/>
    </source>
</evidence>
<dbReference type="InterPro" id="IPR001503">
    <property type="entry name" value="Glyco_trans_10"/>
</dbReference>
<dbReference type="FunFam" id="3.40.50.11660:FF:000002">
    <property type="entry name" value="Alpha-(1,3)-fucosyltransferase"/>
    <property type="match status" value="1"/>
</dbReference>
<evidence type="ECO:0000256" key="12">
    <source>
        <dbReference type="RuleBase" id="RU003832"/>
    </source>
</evidence>
<evidence type="ECO:0000256" key="10">
    <source>
        <dbReference type="ARBA" id="ARBA00023136"/>
    </source>
</evidence>
<dbReference type="Proteomes" id="UP000005408">
    <property type="component" value="Unassembled WGS sequence"/>
</dbReference>
<evidence type="ECO:0000256" key="2">
    <source>
        <dbReference type="ARBA" id="ARBA00004922"/>
    </source>
</evidence>
<evidence type="ECO:0000256" key="4">
    <source>
        <dbReference type="ARBA" id="ARBA00022676"/>
    </source>
</evidence>
<keyword evidence="5 12" id="KW-0808">Transferase</keyword>
<feature type="domain" description="Fucosyltransferase C-terminal" evidence="13">
    <location>
        <begin position="214"/>
        <end position="383"/>
    </location>
</feature>
<dbReference type="GO" id="GO:0032580">
    <property type="term" value="C:Golgi cisterna membrane"/>
    <property type="evidence" value="ECO:0007669"/>
    <property type="project" value="UniProtKB-SubCell"/>
</dbReference>
<keyword evidence="4 12" id="KW-0328">Glycosyltransferase</keyword>
<evidence type="ECO:0000256" key="6">
    <source>
        <dbReference type="ARBA" id="ARBA00022692"/>
    </source>
</evidence>
<dbReference type="GO" id="GO:0008417">
    <property type="term" value="F:fucosyltransferase activity"/>
    <property type="evidence" value="ECO:0007669"/>
    <property type="project" value="InterPro"/>
</dbReference>
<dbReference type="OMA" id="NICEDYS"/>
<dbReference type="InterPro" id="IPR038577">
    <property type="entry name" value="GT10-like_C_sf"/>
</dbReference>
<dbReference type="PANTHER" id="PTHR48438">
    <property type="entry name" value="ALPHA-(1,3)-FUCOSYLTRANSFERASE C-RELATED"/>
    <property type="match status" value="1"/>
</dbReference>